<dbReference type="STRING" id="1227549.SAMN05444007_107247"/>
<sequence length="63" mass="6885">MTISLAAQARSNRLAALAHLRTLRENEGEGGTICDLAAARSSRKPTPVFFSRRMQAEPERMAA</sequence>
<proteinExistence type="predicted"/>
<name>A0A1H7BZ63_9RHOB</name>
<dbReference type="RefSeq" id="WP_092367923.1">
    <property type="nucleotide sequence ID" value="NZ_BMGV01000007.1"/>
</dbReference>
<dbReference type="Proteomes" id="UP000199379">
    <property type="component" value="Unassembled WGS sequence"/>
</dbReference>
<keyword evidence="2" id="KW-1185">Reference proteome</keyword>
<dbReference type="AlphaFoldDB" id="A0A1H7BZ63"/>
<dbReference type="EMBL" id="FNYD01000007">
    <property type="protein sequence ID" value="SEJ82496.1"/>
    <property type="molecule type" value="Genomic_DNA"/>
</dbReference>
<organism evidence="1 2">
    <name type="scientific">Cribrihabitans marinus</name>
    <dbReference type="NCBI Taxonomy" id="1227549"/>
    <lineage>
        <taxon>Bacteria</taxon>
        <taxon>Pseudomonadati</taxon>
        <taxon>Pseudomonadota</taxon>
        <taxon>Alphaproteobacteria</taxon>
        <taxon>Rhodobacterales</taxon>
        <taxon>Paracoccaceae</taxon>
        <taxon>Cribrihabitans</taxon>
    </lineage>
</organism>
<reference evidence="1 2" key="1">
    <citation type="submission" date="2016-10" db="EMBL/GenBank/DDBJ databases">
        <authorList>
            <person name="de Groot N.N."/>
        </authorList>
    </citation>
    <scope>NUCLEOTIDE SEQUENCE [LARGE SCALE GENOMIC DNA]</scope>
    <source>
        <strain evidence="1 2">DSM 29340</strain>
    </source>
</reference>
<evidence type="ECO:0000313" key="1">
    <source>
        <dbReference type="EMBL" id="SEJ82496.1"/>
    </source>
</evidence>
<gene>
    <name evidence="1" type="ORF">SAMN05444007_107247</name>
</gene>
<accession>A0A1H7BZ63</accession>
<protein>
    <submittedName>
        <fullName evidence="1">Uncharacterized protein</fullName>
    </submittedName>
</protein>
<evidence type="ECO:0000313" key="2">
    <source>
        <dbReference type="Proteomes" id="UP000199379"/>
    </source>
</evidence>